<dbReference type="OrthoDB" id="5147781at2759"/>
<protein>
    <submittedName>
        <fullName evidence="2">Uncharacterized protein</fullName>
    </submittedName>
</protein>
<feature type="region of interest" description="Disordered" evidence="1">
    <location>
        <begin position="1"/>
        <end position="58"/>
    </location>
</feature>
<sequence>MTNNNPSSPDRTNPAGGSNGNECKPSPRTESAGKVATDQTGRDKENTSIDESGVTPSEVNFEEIFARVEKENKEMTKEQLEAKYPWMKQSPPRTVNSNVAMAVVDELFDGSDREND</sequence>
<dbReference type="RefSeq" id="XP_044725540.1">
    <property type="nucleotide sequence ID" value="XM_044859140.1"/>
</dbReference>
<keyword evidence="3" id="KW-1185">Reference proteome</keyword>
<dbReference type="EMBL" id="JAIZPD010000001">
    <property type="protein sequence ID" value="KAH0968027.1"/>
    <property type="molecule type" value="Genomic_DNA"/>
</dbReference>
<comment type="caution">
    <text evidence="2">The sequence shown here is derived from an EMBL/GenBank/DDBJ whole genome shotgun (WGS) entry which is preliminary data.</text>
</comment>
<evidence type="ECO:0000313" key="3">
    <source>
        <dbReference type="Proteomes" id="UP000824596"/>
    </source>
</evidence>
<feature type="compositionally biased region" description="Polar residues" evidence="1">
    <location>
        <begin position="1"/>
        <end position="11"/>
    </location>
</feature>
<organism evidence="2 3">
    <name type="scientific">Hirsutella rhossiliensis</name>
    <dbReference type="NCBI Taxonomy" id="111463"/>
    <lineage>
        <taxon>Eukaryota</taxon>
        <taxon>Fungi</taxon>
        <taxon>Dikarya</taxon>
        <taxon>Ascomycota</taxon>
        <taxon>Pezizomycotina</taxon>
        <taxon>Sordariomycetes</taxon>
        <taxon>Hypocreomycetidae</taxon>
        <taxon>Hypocreales</taxon>
        <taxon>Ophiocordycipitaceae</taxon>
        <taxon>Hirsutella</taxon>
    </lineage>
</organism>
<gene>
    <name evidence="2" type="ORF">HRG_00669</name>
</gene>
<dbReference type="GeneID" id="68349798"/>
<dbReference type="AlphaFoldDB" id="A0A9P8N6S7"/>
<reference evidence="2" key="1">
    <citation type="submission" date="2021-09" db="EMBL/GenBank/DDBJ databases">
        <title>A high-quality genome of the endoparasitic fungus Hirsutella rhossiliensis with a comparison of Hirsutella genomes reveals transposable elements contributing to genome size variation.</title>
        <authorList>
            <person name="Lin R."/>
            <person name="Jiao Y."/>
            <person name="Sun X."/>
            <person name="Ling J."/>
            <person name="Xie B."/>
            <person name="Cheng X."/>
        </authorList>
    </citation>
    <scope>NUCLEOTIDE SEQUENCE</scope>
    <source>
        <strain evidence="2">HR02</strain>
    </source>
</reference>
<evidence type="ECO:0000256" key="1">
    <source>
        <dbReference type="SAM" id="MobiDB-lite"/>
    </source>
</evidence>
<dbReference type="Proteomes" id="UP000824596">
    <property type="component" value="Unassembled WGS sequence"/>
</dbReference>
<evidence type="ECO:0000313" key="2">
    <source>
        <dbReference type="EMBL" id="KAH0968027.1"/>
    </source>
</evidence>
<accession>A0A9P8N6S7</accession>
<proteinExistence type="predicted"/>
<name>A0A9P8N6S7_9HYPO</name>